<evidence type="ECO:0000256" key="5">
    <source>
        <dbReference type="ARBA" id="ARBA00022692"/>
    </source>
</evidence>
<dbReference type="Pfam" id="PF01032">
    <property type="entry name" value="FecCD"/>
    <property type="match status" value="1"/>
</dbReference>
<proteinExistence type="inferred from homology"/>
<feature type="transmembrane region" description="Helical" evidence="8">
    <location>
        <begin position="265"/>
        <end position="290"/>
    </location>
</feature>
<comment type="caution">
    <text evidence="9">The sequence shown here is derived from an EMBL/GenBank/DDBJ whole genome shotgun (WGS) entry which is preliminary data.</text>
</comment>
<evidence type="ECO:0000256" key="8">
    <source>
        <dbReference type="SAM" id="Phobius"/>
    </source>
</evidence>
<keyword evidence="6 8" id="KW-1133">Transmembrane helix</keyword>
<feature type="transmembrane region" description="Helical" evidence="8">
    <location>
        <begin position="216"/>
        <end position="239"/>
    </location>
</feature>
<evidence type="ECO:0000256" key="6">
    <source>
        <dbReference type="ARBA" id="ARBA00022989"/>
    </source>
</evidence>
<dbReference type="CDD" id="cd06550">
    <property type="entry name" value="TM_ABC_iron-siderophores_like"/>
    <property type="match status" value="1"/>
</dbReference>
<feature type="transmembrane region" description="Helical" evidence="8">
    <location>
        <begin position="302"/>
        <end position="320"/>
    </location>
</feature>
<dbReference type="SUPFAM" id="SSF81345">
    <property type="entry name" value="ABC transporter involved in vitamin B12 uptake, BtuC"/>
    <property type="match status" value="1"/>
</dbReference>
<organism evidence="9 10">
    <name type="scientific">Dongia rigui</name>
    <dbReference type="NCBI Taxonomy" id="940149"/>
    <lineage>
        <taxon>Bacteria</taxon>
        <taxon>Pseudomonadati</taxon>
        <taxon>Pseudomonadota</taxon>
        <taxon>Alphaproteobacteria</taxon>
        <taxon>Rhodospirillales</taxon>
        <taxon>Dongiaceae</taxon>
        <taxon>Dongia</taxon>
    </lineage>
</organism>
<dbReference type="PANTHER" id="PTHR30472">
    <property type="entry name" value="FERRIC ENTEROBACTIN TRANSPORT SYSTEM PERMEASE PROTEIN"/>
    <property type="match status" value="1"/>
</dbReference>
<comment type="similarity">
    <text evidence="2">Belongs to the binding-protein-dependent transport system permease family. FecCD subfamily.</text>
</comment>
<feature type="transmembrane region" description="Helical" evidence="8">
    <location>
        <begin position="112"/>
        <end position="134"/>
    </location>
</feature>
<keyword evidence="7 8" id="KW-0472">Membrane</keyword>
<feature type="transmembrane region" description="Helical" evidence="8">
    <location>
        <begin position="140"/>
        <end position="160"/>
    </location>
</feature>
<keyword evidence="5 8" id="KW-0812">Transmembrane</keyword>
<keyword evidence="10" id="KW-1185">Reference proteome</keyword>
<reference evidence="9 10" key="1">
    <citation type="journal article" date="2013" name="Antonie Van Leeuwenhoek">
        <title>Dongia rigui sp. nov., isolated from freshwater of a large wetland in Korea.</title>
        <authorList>
            <person name="Baik K.S."/>
            <person name="Hwang Y.M."/>
            <person name="Choi J.S."/>
            <person name="Kwon J."/>
            <person name="Seong C.N."/>
        </authorList>
    </citation>
    <scope>NUCLEOTIDE SEQUENCE [LARGE SCALE GENOMIC DNA]</scope>
    <source>
        <strain evidence="9 10">04SU4-P</strain>
    </source>
</reference>
<keyword evidence="3" id="KW-0813">Transport</keyword>
<feature type="transmembrane region" description="Helical" evidence="8">
    <location>
        <begin position="21"/>
        <end position="42"/>
    </location>
</feature>
<name>A0ABU5DTJ6_9PROT</name>
<protein>
    <submittedName>
        <fullName evidence="9">Iron ABC transporter permease</fullName>
    </submittedName>
</protein>
<dbReference type="Gene3D" id="1.10.3470.10">
    <property type="entry name" value="ABC transporter involved in vitamin B12 uptake, BtuC"/>
    <property type="match status" value="1"/>
</dbReference>
<evidence type="ECO:0000256" key="7">
    <source>
        <dbReference type="ARBA" id="ARBA00023136"/>
    </source>
</evidence>
<sequence>MARHMTAWVLARAGSAAGRGSVVPLLLSLAVLGSLVLALLIGPTMIVPGDVWDSLATALGSKAAMVDEMTARVVLDLRLPRALMAVMVGAVLAGGGAITQGLFRNPLADPGLIGVSGGAALAAASYIVFGAALLGQSGAAHYLAMPIISFCGGLATVAIIRRLSIQDGRTDVATMLLAGTAINAVVFAGIGLLTVISDDAQLRSITFWTLGSLSGGGWSSLAIVMPVGLATVAAGFLAARVLDGMMLGEAEAYCLGFRVETAKRLLIFFVAAGVGACVSFTGLIGFVGIIAPHMARVLLGPMHRGLIVASALMGGLLLVLADTLCRTLIAPAELPIGVITSLIGAPVFLALLLSRRRMGRL</sequence>
<dbReference type="EMBL" id="JAXCLX010000001">
    <property type="protein sequence ID" value="MDY0870352.1"/>
    <property type="molecule type" value="Genomic_DNA"/>
</dbReference>
<dbReference type="Proteomes" id="UP001271769">
    <property type="component" value="Unassembled WGS sequence"/>
</dbReference>
<dbReference type="PANTHER" id="PTHR30472:SF25">
    <property type="entry name" value="ABC TRANSPORTER PERMEASE PROTEIN MJ0876-RELATED"/>
    <property type="match status" value="1"/>
</dbReference>
<evidence type="ECO:0000256" key="1">
    <source>
        <dbReference type="ARBA" id="ARBA00004651"/>
    </source>
</evidence>
<gene>
    <name evidence="9" type="ORF">SMD31_00370</name>
</gene>
<dbReference type="InterPro" id="IPR000522">
    <property type="entry name" value="ABC_transptr_permease_BtuC"/>
</dbReference>
<accession>A0ABU5DTJ6</accession>
<evidence type="ECO:0000256" key="4">
    <source>
        <dbReference type="ARBA" id="ARBA00022475"/>
    </source>
</evidence>
<evidence type="ECO:0000256" key="3">
    <source>
        <dbReference type="ARBA" id="ARBA00022448"/>
    </source>
</evidence>
<feature type="transmembrane region" description="Helical" evidence="8">
    <location>
        <begin position="332"/>
        <end position="353"/>
    </location>
</feature>
<feature type="transmembrane region" description="Helical" evidence="8">
    <location>
        <begin position="172"/>
        <end position="196"/>
    </location>
</feature>
<evidence type="ECO:0000313" key="10">
    <source>
        <dbReference type="Proteomes" id="UP001271769"/>
    </source>
</evidence>
<feature type="transmembrane region" description="Helical" evidence="8">
    <location>
        <begin position="82"/>
        <end position="103"/>
    </location>
</feature>
<evidence type="ECO:0000256" key="2">
    <source>
        <dbReference type="ARBA" id="ARBA00007935"/>
    </source>
</evidence>
<keyword evidence="4" id="KW-1003">Cell membrane</keyword>
<dbReference type="InterPro" id="IPR037294">
    <property type="entry name" value="ABC_BtuC-like"/>
</dbReference>
<evidence type="ECO:0000313" key="9">
    <source>
        <dbReference type="EMBL" id="MDY0870352.1"/>
    </source>
</evidence>
<comment type="subcellular location">
    <subcellularLocation>
        <location evidence="1">Cell membrane</location>
        <topology evidence="1">Multi-pass membrane protein</topology>
    </subcellularLocation>
</comment>